<dbReference type="EMBL" id="LVVM01001758">
    <property type="protein sequence ID" value="OJA17901.1"/>
    <property type="molecule type" value="Genomic_DNA"/>
</dbReference>
<proteinExistence type="predicted"/>
<comment type="caution">
    <text evidence="1">The sequence shown here is derived from an EMBL/GenBank/DDBJ whole genome shotgun (WGS) entry which is preliminary data.</text>
</comment>
<keyword evidence="2" id="KW-1185">Reference proteome</keyword>
<gene>
    <name evidence="1" type="ORF">AZE42_10388</name>
</gene>
<evidence type="ECO:0000313" key="2">
    <source>
        <dbReference type="Proteomes" id="UP000183567"/>
    </source>
</evidence>
<reference evidence="1 2" key="1">
    <citation type="submission" date="2016-03" db="EMBL/GenBank/DDBJ databases">
        <title>Comparative genomics of the ectomycorrhizal sister species Rhizopogon vinicolor and Rhizopogon vesiculosus (Basidiomycota: Boletales) reveals a divergence of the mating type B locus.</title>
        <authorList>
            <person name="Mujic A.B."/>
            <person name="Kuo A."/>
            <person name="Tritt A."/>
            <person name="Lipzen A."/>
            <person name="Chen C."/>
            <person name="Johnson J."/>
            <person name="Sharma A."/>
            <person name="Barry K."/>
            <person name="Grigoriev I.V."/>
            <person name="Spatafora J.W."/>
        </authorList>
    </citation>
    <scope>NUCLEOTIDE SEQUENCE [LARGE SCALE GENOMIC DNA]</scope>
    <source>
        <strain evidence="1 2">AM-OR11-056</strain>
    </source>
</reference>
<name>A0A1J8QA76_9AGAM</name>
<organism evidence="1 2">
    <name type="scientific">Rhizopogon vesiculosus</name>
    <dbReference type="NCBI Taxonomy" id="180088"/>
    <lineage>
        <taxon>Eukaryota</taxon>
        <taxon>Fungi</taxon>
        <taxon>Dikarya</taxon>
        <taxon>Basidiomycota</taxon>
        <taxon>Agaricomycotina</taxon>
        <taxon>Agaricomycetes</taxon>
        <taxon>Agaricomycetidae</taxon>
        <taxon>Boletales</taxon>
        <taxon>Suillineae</taxon>
        <taxon>Rhizopogonaceae</taxon>
        <taxon>Rhizopogon</taxon>
    </lineage>
</organism>
<sequence>MSSLLSKSLETLKITTQQDTDDFIGRPFKLVRPKRQPHIQYYGYAASPDWLIQLVERYWPEALPDRDVKHYEDTAMTRAYELIWHWSGIVTLDTKDCFNPPKGCSVPPEWITAFDEDDEDEEFEDIDIQTIHVYSVCSDLDDSFEERPTQEEVDYMTKLFGHAPQWWVGCGIGD</sequence>
<dbReference type="Proteomes" id="UP000183567">
    <property type="component" value="Unassembled WGS sequence"/>
</dbReference>
<dbReference type="OrthoDB" id="2681843at2759"/>
<dbReference type="AlphaFoldDB" id="A0A1J8QA76"/>
<accession>A0A1J8QA76</accession>
<evidence type="ECO:0000313" key="1">
    <source>
        <dbReference type="EMBL" id="OJA17901.1"/>
    </source>
</evidence>
<protein>
    <submittedName>
        <fullName evidence="1">Uncharacterized protein</fullName>
    </submittedName>
</protein>